<reference evidence="1" key="1">
    <citation type="journal article" date="2021" name="Proc. Natl. Acad. Sci. U.S.A.">
        <title>A Catalog of Tens of Thousands of Viruses from Human Metagenomes Reveals Hidden Associations with Chronic Diseases.</title>
        <authorList>
            <person name="Tisza M.J."/>
            <person name="Buck C.B."/>
        </authorList>
    </citation>
    <scope>NUCLEOTIDE SEQUENCE</scope>
    <source>
        <strain evidence="1">CtZ1O5</strain>
    </source>
</reference>
<name>A0A8S5PDW8_9CAUD</name>
<dbReference type="EMBL" id="BK015404">
    <property type="protein sequence ID" value="DAE05162.1"/>
    <property type="molecule type" value="Genomic_DNA"/>
</dbReference>
<accession>A0A8S5PDW8</accession>
<sequence>MYTTAKILVFLCYNFSDFCYNCYNFFIINFI</sequence>
<evidence type="ECO:0000313" key="1">
    <source>
        <dbReference type="EMBL" id="DAE05162.1"/>
    </source>
</evidence>
<organism evidence="1">
    <name type="scientific">Siphoviridae sp. ctZ1O5</name>
    <dbReference type="NCBI Taxonomy" id="2825555"/>
    <lineage>
        <taxon>Viruses</taxon>
        <taxon>Duplodnaviria</taxon>
        <taxon>Heunggongvirae</taxon>
        <taxon>Uroviricota</taxon>
        <taxon>Caudoviricetes</taxon>
    </lineage>
</organism>
<proteinExistence type="predicted"/>
<protein>
    <submittedName>
        <fullName evidence="1">E2-like protein</fullName>
    </submittedName>
</protein>